<keyword evidence="7 11" id="KW-1133">Transmembrane helix</keyword>
<dbReference type="GO" id="GO:0015627">
    <property type="term" value="C:type II protein secretion system complex"/>
    <property type="evidence" value="ECO:0007669"/>
    <property type="project" value="InterPro"/>
</dbReference>
<evidence type="ECO:0000256" key="11">
    <source>
        <dbReference type="SAM" id="Phobius"/>
    </source>
</evidence>
<dbReference type="eggNOG" id="COG4970">
    <property type="taxonomic scope" value="Bacteria"/>
</dbReference>
<dbReference type="GO" id="GO:0005886">
    <property type="term" value="C:plasma membrane"/>
    <property type="evidence" value="ECO:0007669"/>
    <property type="project" value="UniProtKB-SubCell"/>
</dbReference>
<keyword evidence="5" id="KW-0997">Cell inner membrane</keyword>
<dbReference type="OrthoDB" id="9893187at2"/>
<evidence type="ECO:0000256" key="2">
    <source>
        <dbReference type="ARBA" id="ARBA00021549"/>
    </source>
</evidence>
<protein>
    <recommendedName>
        <fullName evidence="2">Type II secretion system protein H</fullName>
    </recommendedName>
    <alternativeName>
        <fullName evidence="10">General secretion pathway protein H</fullName>
    </alternativeName>
</protein>
<dbReference type="HOGENOM" id="CLU_1446407_0_0_0"/>
<evidence type="ECO:0000256" key="4">
    <source>
        <dbReference type="ARBA" id="ARBA00022481"/>
    </source>
</evidence>
<dbReference type="PROSITE" id="PS00409">
    <property type="entry name" value="PROKAR_NTER_METHYL"/>
    <property type="match status" value="1"/>
</dbReference>
<evidence type="ECO:0000256" key="1">
    <source>
        <dbReference type="ARBA" id="ARBA00004377"/>
    </source>
</evidence>
<evidence type="ECO:0000256" key="9">
    <source>
        <dbReference type="ARBA" id="ARBA00025772"/>
    </source>
</evidence>
<dbReference type="Proteomes" id="UP000007881">
    <property type="component" value="Chromosome"/>
</dbReference>
<proteinExistence type="inferred from homology"/>
<dbReference type="RefSeq" id="WP_014436812.1">
    <property type="nucleotide sequence ID" value="NC_017080.1"/>
</dbReference>
<keyword evidence="14" id="KW-1185">Reference proteome</keyword>
<dbReference type="KEGG" id="phm:PSMK_14340"/>
<dbReference type="AlphaFoldDB" id="I0IEA5"/>
<keyword evidence="6 11" id="KW-0812">Transmembrane</keyword>
<dbReference type="EMBL" id="AP012338">
    <property type="protein sequence ID" value="BAM03593.1"/>
    <property type="molecule type" value="Genomic_DNA"/>
</dbReference>
<dbReference type="Gene3D" id="3.30.700.10">
    <property type="entry name" value="Glycoprotein, Type 4 Pilin"/>
    <property type="match status" value="1"/>
</dbReference>
<evidence type="ECO:0000256" key="3">
    <source>
        <dbReference type="ARBA" id="ARBA00022475"/>
    </source>
</evidence>
<keyword evidence="3" id="KW-1003">Cell membrane</keyword>
<dbReference type="InterPro" id="IPR045584">
    <property type="entry name" value="Pilin-like"/>
</dbReference>
<feature type="domain" description="General secretion pathway GspH" evidence="12">
    <location>
        <begin position="51"/>
        <end position="131"/>
    </location>
</feature>
<name>I0IEA5_PHYMF</name>
<dbReference type="GO" id="GO:0015628">
    <property type="term" value="P:protein secretion by the type II secretion system"/>
    <property type="evidence" value="ECO:0007669"/>
    <property type="project" value="InterPro"/>
</dbReference>
<keyword evidence="8 11" id="KW-0472">Membrane</keyword>
<dbReference type="STRING" id="1142394.PSMK_14340"/>
<dbReference type="InterPro" id="IPR022346">
    <property type="entry name" value="T2SS_GspH"/>
</dbReference>
<comment type="similarity">
    <text evidence="9">Belongs to the GSP H family.</text>
</comment>
<reference evidence="13 14" key="1">
    <citation type="submission" date="2012-02" db="EMBL/GenBank/DDBJ databases">
        <title>Complete genome sequence of Phycisphaera mikurensis NBRC 102666.</title>
        <authorList>
            <person name="Ankai A."/>
            <person name="Hosoyama A."/>
            <person name="Terui Y."/>
            <person name="Sekine M."/>
            <person name="Fukai R."/>
            <person name="Kato Y."/>
            <person name="Nakamura S."/>
            <person name="Yamada-Narita S."/>
            <person name="Kawakoshi A."/>
            <person name="Fukunaga Y."/>
            <person name="Yamazaki S."/>
            <person name="Fujita N."/>
        </authorList>
    </citation>
    <scope>NUCLEOTIDE SEQUENCE [LARGE SCALE GENOMIC DNA]</scope>
    <source>
        <strain evidence="14">NBRC 102666 / KCTC 22515 / FYK2301M01</strain>
    </source>
</reference>
<gene>
    <name evidence="13" type="ordered locus">PSMK_14340</name>
</gene>
<dbReference type="SUPFAM" id="SSF54523">
    <property type="entry name" value="Pili subunits"/>
    <property type="match status" value="1"/>
</dbReference>
<evidence type="ECO:0000256" key="6">
    <source>
        <dbReference type="ARBA" id="ARBA00022692"/>
    </source>
</evidence>
<evidence type="ECO:0000259" key="12">
    <source>
        <dbReference type="Pfam" id="PF12019"/>
    </source>
</evidence>
<evidence type="ECO:0000256" key="10">
    <source>
        <dbReference type="ARBA" id="ARBA00030775"/>
    </source>
</evidence>
<feature type="transmembrane region" description="Helical" evidence="11">
    <location>
        <begin position="20"/>
        <end position="41"/>
    </location>
</feature>
<accession>I0IEA5</accession>
<dbReference type="NCBIfam" id="TIGR02532">
    <property type="entry name" value="IV_pilin_GFxxxE"/>
    <property type="match status" value="1"/>
</dbReference>
<keyword evidence="4" id="KW-0488">Methylation</keyword>
<evidence type="ECO:0000256" key="8">
    <source>
        <dbReference type="ARBA" id="ARBA00023136"/>
    </source>
</evidence>
<evidence type="ECO:0000313" key="14">
    <source>
        <dbReference type="Proteomes" id="UP000007881"/>
    </source>
</evidence>
<dbReference type="Pfam" id="PF12019">
    <property type="entry name" value="GspH"/>
    <property type="match status" value="1"/>
</dbReference>
<evidence type="ECO:0000313" key="13">
    <source>
        <dbReference type="EMBL" id="BAM03593.1"/>
    </source>
</evidence>
<organism evidence="13 14">
    <name type="scientific">Phycisphaera mikurensis (strain NBRC 102666 / KCTC 22515 / FYK2301M01)</name>
    <dbReference type="NCBI Taxonomy" id="1142394"/>
    <lineage>
        <taxon>Bacteria</taxon>
        <taxon>Pseudomonadati</taxon>
        <taxon>Planctomycetota</taxon>
        <taxon>Phycisphaerae</taxon>
        <taxon>Phycisphaerales</taxon>
        <taxon>Phycisphaeraceae</taxon>
        <taxon>Phycisphaera</taxon>
    </lineage>
</organism>
<dbReference type="Pfam" id="PF07963">
    <property type="entry name" value="N_methyl"/>
    <property type="match status" value="1"/>
</dbReference>
<comment type="subcellular location">
    <subcellularLocation>
        <location evidence="1">Cell inner membrane</location>
        <topology evidence="1">Single-pass membrane protein</topology>
    </subcellularLocation>
</comment>
<dbReference type="InterPro" id="IPR012902">
    <property type="entry name" value="N_methyl_site"/>
</dbReference>
<evidence type="ECO:0000256" key="5">
    <source>
        <dbReference type="ARBA" id="ARBA00022519"/>
    </source>
</evidence>
<evidence type="ECO:0000256" key="7">
    <source>
        <dbReference type="ARBA" id="ARBA00022989"/>
    </source>
</evidence>
<sequence length="187" mass="19935">MPRRNAPRSAAASRGGFTLIEILIVVLIVGIAGALVVPSMLSAGTIGLQGAARLIVADLQYAQNEAVASGAVRGIEFDPAANRYRMFDENDATIDLKWMRVGGRADTVPGDGTGHTVDFSTDPRFKGFDLRRTRTDGLDPGQLPFRVTFDELGAPTSGSANAIIHIAFAENAYRIEVDGFTGRVTVQ</sequence>